<gene>
    <name evidence="2" type="ORF">PPROV_000513600</name>
</gene>
<dbReference type="GO" id="GO:0006338">
    <property type="term" value="P:chromatin remodeling"/>
    <property type="evidence" value="ECO:0007669"/>
    <property type="project" value="InterPro"/>
</dbReference>
<evidence type="ECO:0000256" key="1">
    <source>
        <dbReference type="SAM" id="MobiDB-lite"/>
    </source>
</evidence>
<name>A0A830HLG3_9CHLO</name>
<dbReference type="InterPro" id="IPR006939">
    <property type="entry name" value="SNF5"/>
</dbReference>
<dbReference type="EMBL" id="BNJQ01000012">
    <property type="protein sequence ID" value="GHP06391.1"/>
    <property type="molecule type" value="Genomic_DNA"/>
</dbReference>
<reference evidence="2" key="1">
    <citation type="submission" date="2020-10" db="EMBL/GenBank/DDBJ databases">
        <title>Unveiling of a novel bifunctional photoreceptor, Dualchrome1, isolated from a cosmopolitan green alga.</title>
        <authorList>
            <person name="Suzuki S."/>
            <person name="Kawachi M."/>
        </authorList>
    </citation>
    <scope>NUCLEOTIDE SEQUENCE</scope>
    <source>
        <strain evidence="2">NIES 2893</strain>
    </source>
</reference>
<feature type="region of interest" description="Disordered" evidence="1">
    <location>
        <begin position="185"/>
        <end position="318"/>
    </location>
</feature>
<proteinExistence type="predicted"/>
<organism evidence="2 3">
    <name type="scientific">Pycnococcus provasolii</name>
    <dbReference type="NCBI Taxonomy" id="41880"/>
    <lineage>
        <taxon>Eukaryota</taxon>
        <taxon>Viridiplantae</taxon>
        <taxon>Chlorophyta</taxon>
        <taxon>Pseudoscourfieldiophyceae</taxon>
        <taxon>Pseudoscourfieldiales</taxon>
        <taxon>Pycnococcaceae</taxon>
        <taxon>Pycnococcus</taxon>
    </lineage>
</organism>
<feature type="compositionally biased region" description="Low complexity" evidence="1">
    <location>
        <begin position="240"/>
        <end position="257"/>
    </location>
</feature>
<dbReference type="Proteomes" id="UP000660262">
    <property type="component" value="Unassembled WGS sequence"/>
</dbReference>
<feature type="compositionally biased region" description="Pro residues" evidence="1">
    <location>
        <begin position="263"/>
        <end position="318"/>
    </location>
</feature>
<protein>
    <submittedName>
        <fullName evidence="2">Uncharacterized protein</fullName>
    </submittedName>
</protein>
<accession>A0A830HLG3</accession>
<evidence type="ECO:0000313" key="3">
    <source>
        <dbReference type="Proteomes" id="UP000660262"/>
    </source>
</evidence>
<keyword evidence="3" id="KW-1185">Reference proteome</keyword>
<dbReference type="Pfam" id="PF04855">
    <property type="entry name" value="SNF5"/>
    <property type="match status" value="1"/>
</dbReference>
<sequence>MQCLIPIRVHVELPDVPVLKDAFLWDPTAPYANVKRFAAGWAKDHVETNAGKDAPKGKLSKSEEGLVNTLAAAIESAMLPYLLHAMQQACQTSNQYNLNASLLNRNQGHEMLFVEAKVDDNNVFQDRLVWHADARSLLSAGDADVARIARTTAADLNVPEATQEIACNLREQVDAVRRQRLGRIQRKEKDDRPILPFPSLENPTGTCKPRVAKPPPRVAKKRGVSRIAKERRAYTPRVMNAAEAETASANAAAAVARANEKTAPPPPPAAPAAPPPPAPRSALPPPPPRSALPPPPPSYALPPPPPSFGFAPPPPPRW</sequence>
<dbReference type="GO" id="GO:0000228">
    <property type="term" value="C:nuclear chromosome"/>
    <property type="evidence" value="ECO:0007669"/>
    <property type="project" value="InterPro"/>
</dbReference>
<evidence type="ECO:0000313" key="2">
    <source>
        <dbReference type="EMBL" id="GHP06391.1"/>
    </source>
</evidence>
<dbReference type="AlphaFoldDB" id="A0A830HLG3"/>
<comment type="caution">
    <text evidence="2">The sequence shown here is derived from an EMBL/GenBank/DDBJ whole genome shotgun (WGS) entry which is preliminary data.</text>
</comment>